<evidence type="ECO:0000256" key="1">
    <source>
        <dbReference type="SAM" id="MobiDB-lite"/>
    </source>
</evidence>
<reference evidence="4" key="1">
    <citation type="submission" date="2019-02" db="EMBL/GenBank/DDBJ databases">
        <title>Deep-cultivation of Planctomycetes and their phenomic and genomic characterization uncovers novel biology.</title>
        <authorList>
            <person name="Wiegand S."/>
            <person name="Jogler M."/>
            <person name="Boedeker C."/>
            <person name="Pinto D."/>
            <person name="Vollmers J."/>
            <person name="Rivas-Marin E."/>
            <person name="Kohn T."/>
            <person name="Peeters S.H."/>
            <person name="Heuer A."/>
            <person name="Rast P."/>
            <person name="Oberbeckmann S."/>
            <person name="Bunk B."/>
            <person name="Jeske O."/>
            <person name="Meyerdierks A."/>
            <person name="Storesund J.E."/>
            <person name="Kallscheuer N."/>
            <person name="Luecker S."/>
            <person name="Lage O.M."/>
            <person name="Pohl T."/>
            <person name="Merkel B.J."/>
            <person name="Hornburger P."/>
            <person name="Mueller R.-W."/>
            <person name="Bruemmer F."/>
            <person name="Labrenz M."/>
            <person name="Spormann A.M."/>
            <person name="Op den Camp H."/>
            <person name="Overmann J."/>
            <person name="Amann R."/>
            <person name="Jetten M.S.M."/>
            <person name="Mascher T."/>
            <person name="Medema M.H."/>
            <person name="Devos D.P."/>
            <person name="Kaster A.-K."/>
            <person name="Ovreas L."/>
            <person name="Rohde M."/>
            <person name="Galperin M.Y."/>
            <person name="Jogler C."/>
        </authorList>
    </citation>
    <scope>NUCLEOTIDE SEQUENCE [LARGE SCALE GENOMIC DNA]</scope>
    <source>
        <strain evidence="4">Pan97</strain>
    </source>
</reference>
<feature type="compositionally biased region" description="Basic residues" evidence="1">
    <location>
        <begin position="18"/>
        <end position="28"/>
    </location>
</feature>
<feature type="transmembrane region" description="Helical" evidence="2">
    <location>
        <begin position="75"/>
        <end position="97"/>
    </location>
</feature>
<feature type="transmembrane region" description="Helical" evidence="2">
    <location>
        <begin position="128"/>
        <end position="146"/>
    </location>
</feature>
<organism evidence="3 4">
    <name type="scientific">Bremerella volcania</name>
    <dbReference type="NCBI Taxonomy" id="2527984"/>
    <lineage>
        <taxon>Bacteria</taxon>
        <taxon>Pseudomonadati</taxon>
        <taxon>Planctomycetota</taxon>
        <taxon>Planctomycetia</taxon>
        <taxon>Pirellulales</taxon>
        <taxon>Pirellulaceae</taxon>
        <taxon>Bremerella</taxon>
    </lineage>
</organism>
<keyword evidence="4" id="KW-1185">Reference proteome</keyword>
<accession>A0A518C4E0</accession>
<name>A0A518C4E0_9BACT</name>
<dbReference type="EMBL" id="CP036289">
    <property type="protein sequence ID" value="QDU74099.1"/>
    <property type="molecule type" value="Genomic_DNA"/>
</dbReference>
<feature type="compositionally biased region" description="Basic and acidic residues" evidence="1">
    <location>
        <begin position="1"/>
        <end position="11"/>
    </location>
</feature>
<gene>
    <name evidence="3" type="ORF">Pan97_11040</name>
</gene>
<evidence type="ECO:0000313" key="3">
    <source>
        <dbReference type="EMBL" id="QDU74099.1"/>
    </source>
</evidence>
<keyword evidence="2" id="KW-0472">Membrane</keyword>
<feature type="region of interest" description="Disordered" evidence="1">
    <location>
        <begin position="1"/>
        <end position="28"/>
    </location>
</feature>
<evidence type="ECO:0000313" key="4">
    <source>
        <dbReference type="Proteomes" id="UP000318626"/>
    </source>
</evidence>
<dbReference type="AlphaFoldDB" id="A0A518C4E0"/>
<dbReference type="RefSeq" id="WP_144971098.1">
    <property type="nucleotide sequence ID" value="NZ_CP036289.1"/>
</dbReference>
<dbReference type="Proteomes" id="UP000318626">
    <property type="component" value="Chromosome"/>
</dbReference>
<feature type="transmembrane region" description="Helical" evidence="2">
    <location>
        <begin position="104"/>
        <end position="122"/>
    </location>
</feature>
<evidence type="ECO:0000256" key="2">
    <source>
        <dbReference type="SAM" id="Phobius"/>
    </source>
</evidence>
<sequence>MSLEDNLRNLKIDTSSPSRRKPPREPRKKLTPTALLNYSVGVIELLGGMWLYSVAYRAHPRVVHDCTANLAVAELYVMGVGVMIRGLVLIVAGLGIVYGYTWGIILTVAMALLSIGAGIQACRETGEPLAFLPIIYGLLALVAAACESQRFFK</sequence>
<keyword evidence="2" id="KW-1133">Transmembrane helix</keyword>
<keyword evidence="2" id="KW-0812">Transmembrane</keyword>
<protein>
    <submittedName>
        <fullName evidence="3">Uncharacterized protein</fullName>
    </submittedName>
</protein>
<dbReference type="KEGG" id="bvo:Pan97_11040"/>
<feature type="transmembrane region" description="Helical" evidence="2">
    <location>
        <begin position="34"/>
        <end position="55"/>
    </location>
</feature>
<proteinExistence type="predicted"/>